<sequence>MFSEEPVIRSRLELNNKNECCVRGDKIELAEDTFIYWNDGKHVIITSLSPFCRAVRQSRVTRRELDAWKHTMHKTL</sequence>
<dbReference type="AlphaFoldDB" id="A0A164XHX6"/>
<comment type="caution">
    <text evidence="1">The sequence shown here is derived from an EMBL/GenBank/DDBJ whole genome shotgun (WGS) entry which is preliminary data.</text>
</comment>
<evidence type="ECO:0000313" key="1">
    <source>
        <dbReference type="EMBL" id="KZS14255.1"/>
    </source>
</evidence>
<gene>
    <name evidence="1" type="ORF">APZ42_020482</name>
</gene>
<organism evidence="1 2">
    <name type="scientific">Daphnia magna</name>
    <dbReference type="NCBI Taxonomy" id="35525"/>
    <lineage>
        <taxon>Eukaryota</taxon>
        <taxon>Metazoa</taxon>
        <taxon>Ecdysozoa</taxon>
        <taxon>Arthropoda</taxon>
        <taxon>Crustacea</taxon>
        <taxon>Branchiopoda</taxon>
        <taxon>Diplostraca</taxon>
        <taxon>Cladocera</taxon>
        <taxon>Anomopoda</taxon>
        <taxon>Daphniidae</taxon>
        <taxon>Daphnia</taxon>
    </lineage>
</organism>
<keyword evidence="2" id="KW-1185">Reference proteome</keyword>
<protein>
    <submittedName>
        <fullName evidence="1">Uncharacterized protein</fullName>
    </submittedName>
</protein>
<dbReference type="EMBL" id="LRGB01000996">
    <property type="protein sequence ID" value="KZS14255.1"/>
    <property type="molecule type" value="Genomic_DNA"/>
</dbReference>
<proteinExistence type="predicted"/>
<dbReference type="Proteomes" id="UP000076858">
    <property type="component" value="Unassembled WGS sequence"/>
</dbReference>
<evidence type="ECO:0000313" key="2">
    <source>
        <dbReference type="Proteomes" id="UP000076858"/>
    </source>
</evidence>
<name>A0A164XHX6_9CRUS</name>
<accession>A0A164XHX6</accession>
<reference evidence="1 2" key="1">
    <citation type="submission" date="2016-03" db="EMBL/GenBank/DDBJ databases">
        <title>EvidentialGene: Evidence-directed Construction of Genes on Genomes.</title>
        <authorList>
            <person name="Gilbert D.G."/>
            <person name="Choi J.-H."/>
            <person name="Mockaitis K."/>
            <person name="Colbourne J."/>
            <person name="Pfrender M."/>
        </authorList>
    </citation>
    <scope>NUCLEOTIDE SEQUENCE [LARGE SCALE GENOMIC DNA]</scope>
    <source>
        <strain evidence="1 2">Xinb3</strain>
        <tissue evidence="1">Complete organism</tissue>
    </source>
</reference>